<evidence type="ECO:0000313" key="2">
    <source>
        <dbReference type="Proteomes" id="UP000223047"/>
    </source>
</evidence>
<keyword evidence="2" id="KW-1185">Reference proteome</keyword>
<sequence>MRYKIHWKRDAGGPYKSASTVITRDERVVWTTPALRWAVGWRIGHLLDALFRKMSRWELVGEEYEPRPEVIE</sequence>
<dbReference type="Proteomes" id="UP000223047">
    <property type="component" value="Segment"/>
</dbReference>
<gene>
    <name evidence="1" type="ORF">Xoosp2_70</name>
</gene>
<name>A0A1X9IAS5_9CAUD</name>
<protein>
    <submittedName>
        <fullName evidence="1">Uncharacterized protein</fullName>
    </submittedName>
</protein>
<dbReference type="EMBL" id="KX241618">
    <property type="protein sequence ID" value="ANT45292.1"/>
    <property type="molecule type" value="Genomic_DNA"/>
</dbReference>
<accession>A0A1X9IAS5</accession>
<reference evidence="1 2" key="1">
    <citation type="submission" date="2016-05" db="EMBL/GenBank/DDBJ databases">
        <title>A Novel Xanthomonas Oryzae pv. Oryzae Phage Xoo-sp2 as Possible Biocontrol Agent in Plant.</title>
        <authorList>
            <person name="Dong Z."/>
            <person name="Liu J."/>
            <person name="Peng D."/>
        </authorList>
    </citation>
    <scope>NUCLEOTIDE SEQUENCE [LARGE SCALE GENOMIC DNA]</scope>
</reference>
<proteinExistence type="predicted"/>
<organism evidence="1 2">
    <name type="scientific">Xanthomonas phage Xoo-sp2</name>
    <dbReference type="NCBI Taxonomy" id="1852622"/>
    <lineage>
        <taxon>Viruses</taxon>
        <taxon>Duplodnaviria</taxon>
        <taxon>Heunggongvirae</taxon>
        <taxon>Uroviricota</taxon>
        <taxon>Caudoviricetes</taxon>
        <taxon>Mesyanzhinovviridae</taxon>
        <taxon>Bradleyvirinae</taxon>
        <taxon>Xooduovirus</taxon>
        <taxon>Xooduovirus Xoosp2</taxon>
    </lineage>
</organism>
<evidence type="ECO:0000313" key="1">
    <source>
        <dbReference type="EMBL" id="ANT45292.1"/>
    </source>
</evidence>